<sequence length="40" mass="4248">MWYSPWPLPACGAGISPDLLTDPASTATSSTANDFEECLM</sequence>
<evidence type="ECO:0000313" key="1">
    <source>
        <dbReference type="EMBL" id="BBF86843.1"/>
    </source>
</evidence>
<name>A0A3G9GIZ8_9NEIS</name>
<reference evidence="2" key="3">
    <citation type="journal article" date="2017" name="Plant Physiol. Biochem.">
        <title>Differential oxidative and antioxidative response of duckweed Lemna minor toward plant growth promoting/inhibiting bacteria.</title>
        <authorList>
            <person name="Ishizawa H."/>
            <person name="Kuroda M."/>
            <person name="Morikawa M."/>
            <person name="Ike M."/>
        </authorList>
    </citation>
    <scope>NUCLEOTIDE SEQUENCE [LARGE SCALE GENOMIC DNA]</scope>
    <source>
        <strain evidence="2">H3</strain>
    </source>
</reference>
<protein>
    <submittedName>
        <fullName evidence="1">Uncharacterized protein</fullName>
    </submittedName>
</protein>
<dbReference type="EMBL" id="AP018823">
    <property type="protein sequence ID" value="BBF86843.1"/>
    <property type="molecule type" value="Genomic_DNA"/>
</dbReference>
<evidence type="ECO:0000313" key="2">
    <source>
        <dbReference type="Proteomes" id="UP000198290"/>
    </source>
</evidence>
<accession>A0A3G9GIZ8</accession>
<dbReference type="AlphaFoldDB" id="A0A3G9GIZ8"/>
<dbReference type="KEGG" id="amah:DLM_3251"/>
<dbReference type="Proteomes" id="UP000198290">
    <property type="component" value="Chromosome"/>
</dbReference>
<organism evidence="1 2">
    <name type="scientific">Aquitalea magnusonii</name>
    <dbReference type="NCBI Taxonomy" id="332411"/>
    <lineage>
        <taxon>Bacteria</taxon>
        <taxon>Pseudomonadati</taxon>
        <taxon>Pseudomonadota</taxon>
        <taxon>Betaproteobacteria</taxon>
        <taxon>Neisseriales</taxon>
        <taxon>Chromobacteriaceae</taxon>
        <taxon>Aquitalea</taxon>
    </lineage>
</organism>
<proteinExistence type="predicted"/>
<gene>
    <name evidence="1" type="ORF">DLM_3251</name>
</gene>
<reference evidence="1 2" key="2">
    <citation type="journal article" date="2017" name="Genome Announc.">
        <title>Draft genome sequence of Aquitalea magnusonii strain H3, a plant growth-promoting bacterium of duckweed Lemna minor.</title>
        <authorList>
            <person name="Ishizawa H."/>
            <person name="Kuroda M."/>
            <person name="Ike M."/>
        </authorList>
    </citation>
    <scope>NUCLEOTIDE SEQUENCE [LARGE SCALE GENOMIC DNA]</scope>
    <source>
        <strain evidence="1 2">H3</strain>
    </source>
</reference>
<keyword evidence="2" id="KW-1185">Reference proteome</keyword>
<reference evidence="2" key="1">
    <citation type="journal article" date="2017" name="Biotechnol. Biofuels">
        <title>Evaluation of environmental bacterial communities as a factor affecting the growth of duckweed Lemna minor.</title>
        <authorList>
            <person name="Ishizawa H."/>
            <person name="Kuroda M."/>
            <person name="Morikawa M."/>
            <person name="Ike M."/>
        </authorList>
    </citation>
    <scope>NUCLEOTIDE SEQUENCE [LARGE SCALE GENOMIC DNA]</scope>
    <source>
        <strain evidence="2">H3</strain>
    </source>
</reference>